<evidence type="ECO:0000256" key="1">
    <source>
        <dbReference type="ARBA" id="ARBA00023125"/>
    </source>
</evidence>
<dbReference type="SUPFAM" id="SSF47095">
    <property type="entry name" value="HMG-box"/>
    <property type="match status" value="2"/>
</dbReference>
<dbReference type="EMBL" id="GADI01007050">
    <property type="protein sequence ID" value="JAA66758.1"/>
    <property type="molecule type" value="mRNA"/>
</dbReference>
<name>A0A0K8R7C2_IXORI</name>
<dbReference type="Pfam" id="PF00505">
    <property type="entry name" value="HMG_box"/>
    <property type="match status" value="2"/>
</dbReference>
<feature type="coiled-coil region" evidence="3">
    <location>
        <begin position="234"/>
        <end position="284"/>
    </location>
</feature>
<dbReference type="AlphaFoldDB" id="A0A0K8R7C2"/>
<keyword evidence="2" id="KW-0539">Nucleus</keyword>
<protein>
    <submittedName>
        <fullName evidence="5">Putative transcription factor a mitochondrial</fullName>
    </submittedName>
</protein>
<reference evidence="5" key="1">
    <citation type="submission" date="2012-12" db="EMBL/GenBank/DDBJ databases">
        <title>Identification and characterization of a phenylalanine ammonia-lyase gene family in Isatis indigotica Fort.</title>
        <authorList>
            <person name="Liu Q."/>
            <person name="Chen J."/>
            <person name="Zhou X."/>
            <person name="Di P."/>
            <person name="Xiao Y."/>
            <person name="Xuan H."/>
            <person name="Zhang L."/>
            <person name="Chen W."/>
        </authorList>
    </citation>
    <scope>NUCLEOTIDE SEQUENCE</scope>
    <source>
        <tissue evidence="5">Salivary gland</tissue>
    </source>
</reference>
<sequence length="287" mass="32985">MPKMALAMSSALRASSINNHAFTRILRITCSVNDAAHENARPFATQKVRSDVALPPAPKRPPSGYILFINDTRKTVMRQNPALKPTEVVKTLAEKWNMADEITKKKYETLSRERMEAFAKEKEAYTSRLTPQQKQALAELSLDKKLRVSKKKLNEKLKELDRPKGARTAFVLFSSAMRKQLQDKTPKHAFGSSIASWMLGKARSESTVLTAQEMMTHLGTLWKQLPEDKKQHYVKQAEGDRQRYTREMQAWTKRLEDQGQRDILEDLKQDIKDIRKGKHSLEHKVKT</sequence>
<proteinExistence type="evidence at transcript level"/>
<evidence type="ECO:0000256" key="2">
    <source>
        <dbReference type="PROSITE-ProRule" id="PRU00267"/>
    </source>
</evidence>
<dbReference type="PANTHER" id="PTHR48112">
    <property type="entry name" value="HIGH MOBILITY GROUP PROTEIN DSP1"/>
    <property type="match status" value="1"/>
</dbReference>
<dbReference type="GO" id="GO:0005634">
    <property type="term" value="C:nucleus"/>
    <property type="evidence" value="ECO:0007669"/>
    <property type="project" value="UniProtKB-UniRule"/>
</dbReference>
<evidence type="ECO:0000313" key="5">
    <source>
        <dbReference type="EMBL" id="JAA66758.1"/>
    </source>
</evidence>
<feature type="DNA-binding region" description="HMG box" evidence="2">
    <location>
        <begin position="163"/>
        <end position="252"/>
    </location>
</feature>
<dbReference type="SMART" id="SM00398">
    <property type="entry name" value="HMG"/>
    <property type="match status" value="2"/>
</dbReference>
<dbReference type="GO" id="GO:0003677">
    <property type="term" value="F:DNA binding"/>
    <property type="evidence" value="ECO:0007669"/>
    <property type="project" value="UniProtKB-UniRule"/>
</dbReference>
<keyword evidence="3" id="KW-0175">Coiled coil</keyword>
<evidence type="ECO:0000256" key="3">
    <source>
        <dbReference type="SAM" id="Coils"/>
    </source>
</evidence>
<dbReference type="InterPro" id="IPR009071">
    <property type="entry name" value="HMG_box_dom"/>
</dbReference>
<dbReference type="PROSITE" id="PS50118">
    <property type="entry name" value="HMG_BOX_2"/>
    <property type="match status" value="2"/>
</dbReference>
<dbReference type="PANTHER" id="PTHR48112:SF22">
    <property type="entry name" value="MITOCHONDRIAL TRANSCRIPTION FACTOR A, ISOFORM B"/>
    <property type="match status" value="1"/>
</dbReference>
<organism evidence="5">
    <name type="scientific">Ixodes ricinus</name>
    <name type="common">Common tick</name>
    <name type="synonym">Acarus ricinus</name>
    <dbReference type="NCBI Taxonomy" id="34613"/>
    <lineage>
        <taxon>Eukaryota</taxon>
        <taxon>Metazoa</taxon>
        <taxon>Ecdysozoa</taxon>
        <taxon>Arthropoda</taxon>
        <taxon>Chelicerata</taxon>
        <taxon>Arachnida</taxon>
        <taxon>Acari</taxon>
        <taxon>Parasitiformes</taxon>
        <taxon>Ixodida</taxon>
        <taxon>Ixodoidea</taxon>
        <taxon>Ixodidae</taxon>
        <taxon>Ixodinae</taxon>
        <taxon>Ixodes</taxon>
    </lineage>
</organism>
<dbReference type="InterPro" id="IPR050342">
    <property type="entry name" value="HMGB"/>
</dbReference>
<accession>A0A0K8R7C2</accession>
<keyword evidence="1 2" id="KW-0238">DNA-binding</keyword>
<feature type="domain" description="HMG box" evidence="4">
    <location>
        <begin position="163"/>
        <end position="252"/>
    </location>
</feature>
<dbReference type="GO" id="GO:0006357">
    <property type="term" value="P:regulation of transcription by RNA polymerase II"/>
    <property type="evidence" value="ECO:0007669"/>
    <property type="project" value="TreeGrafter"/>
</dbReference>
<feature type="domain" description="HMG box" evidence="4">
    <location>
        <begin position="58"/>
        <end position="126"/>
    </location>
</feature>
<evidence type="ECO:0000259" key="4">
    <source>
        <dbReference type="PROSITE" id="PS50118"/>
    </source>
</evidence>
<dbReference type="InterPro" id="IPR036910">
    <property type="entry name" value="HMG_box_dom_sf"/>
</dbReference>
<dbReference type="Gene3D" id="1.10.30.10">
    <property type="entry name" value="High mobility group box domain"/>
    <property type="match status" value="2"/>
</dbReference>
<feature type="DNA-binding region" description="HMG box" evidence="2">
    <location>
        <begin position="58"/>
        <end position="126"/>
    </location>
</feature>
<dbReference type="CDD" id="cd00084">
    <property type="entry name" value="HMG-box_SF"/>
    <property type="match status" value="1"/>
</dbReference>